<gene>
    <name evidence="1" type="ORF">ACFQ4H_00730</name>
</gene>
<organism evidence="1 2">
    <name type="scientific">Micromonospora sonneratiae</name>
    <dbReference type="NCBI Taxonomy" id="1184706"/>
    <lineage>
        <taxon>Bacteria</taxon>
        <taxon>Bacillati</taxon>
        <taxon>Actinomycetota</taxon>
        <taxon>Actinomycetes</taxon>
        <taxon>Micromonosporales</taxon>
        <taxon>Micromonosporaceae</taxon>
        <taxon>Micromonospora</taxon>
    </lineage>
</organism>
<proteinExistence type="predicted"/>
<reference evidence="2" key="1">
    <citation type="journal article" date="2019" name="Int. J. Syst. Evol. Microbiol.">
        <title>The Global Catalogue of Microorganisms (GCM) 10K type strain sequencing project: providing services to taxonomists for standard genome sequencing and annotation.</title>
        <authorList>
            <consortium name="The Broad Institute Genomics Platform"/>
            <consortium name="The Broad Institute Genome Sequencing Center for Infectious Disease"/>
            <person name="Wu L."/>
            <person name="Ma J."/>
        </authorList>
    </citation>
    <scope>NUCLEOTIDE SEQUENCE [LARGE SCALE GENOMIC DNA]</scope>
    <source>
        <strain evidence="2">JCM 31037</strain>
    </source>
</reference>
<evidence type="ECO:0000313" key="2">
    <source>
        <dbReference type="Proteomes" id="UP001597260"/>
    </source>
</evidence>
<dbReference type="Proteomes" id="UP001597260">
    <property type="component" value="Unassembled WGS sequence"/>
</dbReference>
<name>A0ABW3Y5H3_9ACTN</name>
<sequence>MLPQDSPFRPYWWGIGLEGAGVDSRPDVGTYGRYEFQDLPPVPFAMTGDLAWLAAQPTHDEWSIGTEPATELPALLSACERLGVSLPPAFLALMRTPTLQRRIRSCTACFVDVAAEPVRSPVGDGYLVRFLADQQGCLYWYLYLTADGRDHAVVCSADFYGSEDTYEAEEGDGTEPDAIVFCGESFETFLCRYWLENEIWFADNDDAPMPDVAAEYIRRYREFNAGGQSVIG</sequence>
<keyword evidence="2" id="KW-1185">Reference proteome</keyword>
<evidence type="ECO:0000313" key="1">
    <source>
        <dbReference type="EMBL" id="MFD1319606.1"/>
    </source>
</evidence>
<dbReference type="EMBL" id="JBHTMP010000001">
    <property type="protein sequence ID" value="MFD1319606.1"/>
    <property type="molecule type" value="Genomic_DNA"/>
</dbReference>
<accession>A0ABW3Y5H3</accession>
<protein>
    <recommendedName>
        <fullName evidence="3">SMI1 / KNR4 family (SUKH-1)</fullName>
    </recommendedName>
</protein>
<evidence type="ECO:0008006" key="3">
    <source>
        <dbReference type="Google" id="ProtNLM"/>
    </source>
</evidence>
<comment type="caution">
    <text evidence="1">The sequence shown here is derived from an EMBL/GenBank/DDBJ whole genome shotgun (WGS) entry which is preliminary data.</text>
</comment>